<name>A0A645G7P7_9ZZZZ</name>
<evidence type="ECO:0000313" key="1">
    <source>
        <dbReference type="EMBL" id="MPN22921.1"/>
    </source>
</evidence>
<dbReference type="EMBL" id="VSSQ01071278">
    <property type="protein sequence ID" value="MPN22921.1"/>
    <property type="molecule type" value="Genomic_DNA"/>
</dbReference>
<proteinExistence type="predicted"/>
<comment type="caution">
    <text evidence="1">The sequence shown here is derived from an EMBL/GenBank/DDBJ whole genome shotgun (WGS) entry which is preliminary data.</text>
</comment>
<organism evidence="1">
    <name type="scientific">bioreactor metagenome</name>
    <dbReference type="NCBI Taxonomy" id="1076179"/>
    <lineage>
        <taxon>unclassified sequences</taxon>
        <taxon>metagenomes</taxon>
        <taxon>ecological metagenomes</taxon>
    </lineage>
</organism>
<reference evidence="1" key="1">
    <citation type="submission" date="2019-08" db="EMBL/GenBank/DDBJ databases">
        <authorList>
            <person name="Kucharzyk K."/>
            <person name="Murdoch R.W."/>
            <person name="Higgins S."/>
            <person name="Loffler F."/>
        </authorList>
    </citation>
    <scope>NUCLEOTIDE SEQUENCE</scope>
</reference>
<accession>A0A645G7P7</accession>
<gene>
    <name evidence="1" type="ORF">SDC9_170306</name>
</gene>
<dbReference type="AlphaFoldDB" id="A0A645G7P7"/>
<sequence>MPVAVCFDGHQNLGARRELAGLLNVVSYRIEIDVDMCDVQHPCMLAPRNRAGFVTARAGRQDRRILTCGMGRRRIFEQSEKQGQFGFAEHGRDIVEEQ</sequence>
<protein>
    <submittedName>
        <fullName evidence="1">Uncharacterized protein</fullName>
    </submittedName>
</protein>